<evidence type="ECO:0000313" key="2">
    <source>
        <dbReference type="Proteomes" id="UP000053411"/>
    </source>
</evidence>
<dbReference type="Proteomes" id="UP000053411">
    <property type="component" value="Unassembled WGS sequence"/>
</dbReference>
<reference evidence="1 2" key="1">
    <citation type="submission" date="2015-01" db="EMBL/GenBank/DDBJ databases">
        <title>The Genome Sequence of Fonsecaea multimorphosa CBS 102226.</title>
        <authorList>
            <consortium name="The Broad Institute Genomics Platform"/>
            <person name="Cuomo C."/>
            <person name="de Hoog S."/>
            <person name="Gorbushina A."/>
            <person name="Stielow B."/>
            <person name="Teixiera M."/>
            <person name="Abouelleil A."/>
            <person name="Chapman S.B."/>
            <person name="Priest M."/>
            <person name="Young S.K."/>
            <person name="Wortman J."/>
            <person name="Nusbaum C."/>
            <person name="Birren B."/>
        </authorList>
    </citation>
    <scope>NUCLEOTIDE SEQUENCE [LARGE SCALE GENOMIC DNA]</scope>
    <source>
        <strain evidence="1 2">CBS 102226</strain>
    </source>
</reference>
<dbReference type="AlphaFoldDB" id="A0A0D2KC46"/>
<keyword evidence="2" id="KW-1185">Reference proteome</keyword>
<evidence type="ECO:0008006" key="3">
    <source>
        <dbReference type="Google" id="ProtNLM"/>
    </source>
</evidence>
<dbReference type="Pfam" id="PF06041">
    <property type="entry name" value="DUF924"/>
    <property type="match status" value="1"/>
</dbReference>
<dbReference type="Gene3D" id="1.25.40.10">
    <property type="entry name" value="Tetratricopeptide repeat domain"/>
    <property type="match status" value="1"/>
</dbReference>
<dbReference type="STRING" id="1442371.A0A0D2KC46"/>
<gene>
    <name evidence="1" type="ORF">Z520_09998</name>
</gene>
<dbReference type="InterPro" id="IPR010323">
    <property type="entry name" value="DUF924"/>
</dbReference>
<dbReference type="Gene3D" id="1.20.58.320">
    <property type="entry name" value="TPR-like"/>
    <property type="match status" value="1"/>
</dbReference>
<proteinExistence type="predicted"/>
<accession>A0A0D2KC46</accession>
<dbReference type="SUPFAM" id="SSF48452">
    <property type="entry name" value="TPR-like"/>
    <property type="match status" value="1"/>
</dbReference>
<protein>
    <recommendedName>
        <fullName evidence="3">DUF924-domain-containing protein</fullName>
    </recommendedName>
</protein>
<dbReference type="InterPro" id="IPR011990">
    <property type="entry name" value="TPR-like_helical_dom_sf"/>
</dbReference>
<dbReference type="RefSeq" id="XP_016628411.1">
    <property type="nucleotide sequence ID" value="XM_016780492.1"/>
</dbReference>
<evidence type="ECO:0000313" key="1">
    <source>
        <dbReference type="EMBL" id="KIX94288.1"/>
    </source>
</evidence>
<name>A0A0D2KC46_9EURO</name>
<dbReference type="EMBL" id="KN848088">
    <property type="protein sequence ID" value="KIX94288.1"/>
    <property type="molecule type" value="Genomic_DNA"/>
</dbReference>
<dbReference type="VEuPathDB" id="FungiDB:Z520_09998"/>
<organism evidence="1 2">
    <name type="scientific">Fonsecaea multimorphosa CBS 102226</name>
    <dbReference type="NCBI Taxonomy" id="1442371"/>
    <lineage>
        <taxon>Eukaryota</taxon>
        <taxon>Fungi</taxon>
        <taxon>Dikarya</taxon>
        <taxon>Ascomycota</taxon>
        <taxon>Pezizomycotina</taxon>
        <taxon>Eurotiomycetes</taxon>
        <taxon>Chaetothyriomycetidae</taxon>
        <taxon>Chaetothyriales</taxon>
        <taxon>Herpotrichiellaceae</taxon>
        <taxon>Fonsecaea</taxon>
    </lineage>
</organism>
<dbReference type="GeneID" id="27715744"/>
<sequence>MEHQQDIACVLDYWFPPPSADSNPTTKWFAPPNPEVVDAEIRTQFASLVEQARNDSLDSWGSTPLGSLALIVLLDQFPRNIYRGSGLAYASDSKAVDLAVASVAREFDRSTADLTPLMAMFFYLPLMHAESLVHQVAGISLFEGLAARCTAGFWASSPSPRAAVEADEAAKFVQFSCDFAKAHRDVILRFGRFPSRNEALGRQSTPEEVEFLSQNPAGFVVSKR</sequence>
<dbReference type="OrthoDB" id="414698at2759"/>